<dbReference type="InterPro" id="IPR012677">
    <property type="entry name" value="Nucleotide-bd_a/b_plait_sf"/>
</dbReference>
<feature type="region of interest" description="Disordered" evidence="24">
    <location>
        <begin position="252"/>
        <end position="276"/>
    </location>
</feature>
<organism evidence="27 28">
    <name type="scientific">Pomacea canaliculata</name>
    <name type="common">Golden apple snail</name>
    <dbReference type="NCBI Taxonomy" id="400727"/>
    <lineage>
        <taxon>Eukaryota</taxon>
        <taxon>Metazoa</taxon>
        <taxon>Spiralia</taxon>
        <taxon>Lophotrochozoa</taxon>
        <taxon>Mollusca</taxon>
        <taxon>Gastropoda</taxon>
        <taxon>Caenogastropoda</taxon>
        <taxon>Architaenioglossa</taxon>
        <taxon>Ampullarioidea</taxon>
        <taxon>Ampullariidae</taxon>
        <taxon>Pomacea</taxon>
    </lineage>
</organism>
<evidence type="ECO:0000256" key="20">
    <source>
        <dbReference type="ARBA" id="ARBA00023315"/>
    </source>
</evidence>
<evidence type="ECO:0000256" key="5">
    <source>
        <dbReference type="ARBA" id="ARBA00013184"/>
    </source>
</evidence>
<dbReference type="InterPro" id="IPR031907">
    <property type="entry name" value="MCM3AP_GANP"/>
</dbReference>
<evidence type="ECO:0000256" key="4">
    <source>
        <dbReference type="ARBA" id="ARBA00004642"/>
    </source>
</evidence>
<keyword evidence="13" id="KW-0391">Immunity</keyword>
<keyword evidence="19" id="KW-0539">Nucleus</keyword>
<keyword evidence="28" id="KW-1185">Reference proteome</keyword>
<dbReference type="InterPro" id="IPR045107">
    <property type="entry name" value="SAC3/GANP/THP3"/>
</dbReference>
<evidence type="ECO:0000256" key="13">
    <source>
        <dbReference type="ARBA" id="ARBA00022859"/>
    </source>
</evidence>
<comment type="similarity">
    <text evidence="21">Belongs to the SAC3 family.</text>
</comment>
<keyword evidence="6" id="KW-0813">Transport</keyword>
<evidence type="ECO:0000256" key="3">
    <source>
        <dbReference type="ARBA" id="ARBA00004567"/>
    </source>
</evidence>
<dbReference type="PANTHER" id="PTHR12436">
    <property type="entry name" value="80 KDA MCM3-ASSOCIATED PROTEIN"/>
    <property type="match status" value="1"/>
</dbReference>
<keyword evidence="17" id="KW-0175">Coiled coil</keyword>
<keyword evidence="7" id="KW-0158">Chromosome</keyword>
<evidence type="ECO:0000256" key="2">
    <source>
        <dbReference type="ARBA" id="ARBA00004496"/>
    </source>
</evidence>
<dbReference type="GO" id="GO:0005737">
    <property type="term" value="C:cytoplasm"/>
    <property type="evidence" value="ECO:0007669"/>
    <property type="project" value="UniProtKB-SubCell"/>
</dbReference>
<dbReference type="GO" id="GO:0002376">
    <property type="term" value="P:immune system process"/>
    <property type="evidence" value="ECO:0007669"/>
    <property type="project" value="UniProtKB-KW"/>
</dbReference>
<evidence type="ECO:0000256" key="15">
    <source>
        <dbReference type="ARBA" id="ARBA00022990"/>
    </source>
</evidence>
<dbReference type="InterPro" id="IPR005062">
    <property type="entry name" value="SAC3/GANP/THP3_conserved"/>
</dbReference>
<evidence type="ECO:0000256" key="18">
    <source>
        <dbReference type="ARBA" id="ARBA00023132"/>
    </source>
</evidence>
<feature type="compositionally biased region" description="Low complexity" evidence="24">
    <location>
        <begin position="10"/>
        <end position="24"/>
    </location>
</feature>
<evidence type="ECO:0000256" key="6">
    <source>
        <dbReference type="ARBA" id="ARBA00022448"/>
    </source>
</evidence>
<feature type="compositionally biased region" description="Low complexity" evidence="24">
    <location>
        <begin position="701"/>
        <end position="713"/>
    </location>
</feature>
<evidence type="ECO:0000313" key="28">
    <source>
        <dbReference type="Proteomes" id="UP000245119"/>
    </source>
</evidence>
<comment type="subcellular location">
    <subcellularLocation>
        <location evidence="1">Chromosome</location>
    </subcellularLocation>
    <subcellularLocation>
        <location evidence="2">Cytoplasm</location>
    </subcellularLocation>
    <subcellularLocation>
        <location evidence="3">Nucleus</location>
        <location evidence="3">Nuclear pore complex</location>
    </subcellularLocation>
    <subcellularLocation>
        <location evidence="4">Nucleus</location>
        <location evidence="4">Nucleoplasm</location>
    </subcellularLocation>
</comment>
<feature type="region of interest" description="Disordered" evidence="24">
    <location>
        <begin position="483"/>
        <end position="510"/>
    </location>
</feature>
<keyword evidence="20" id="KW-0012">Acyltransferase</keyword>
<dbReference type="GO" id="GO:0061733">
    <property type="term" value="F:protein-lysine-acetyltransferase activity"/>
    <property type="evidence" value="ECO:0007669"/>
    <property type="project" value="UniProtKB-EC"/>
</dbReference>
<feature type="domain" description="SAC3/GANP/THP3 conserved" evidence="25">
    <location>
        <begin position="884"/>
        <end position="1180"/>
    </location>
</feature>
<feature type="region of interest" description="Disordered" evidence="24">
    <location>
        <begin position="537"/>
        <end position="619"/>
    </location>
</feature>
<keyword evidence="12" id="KW-0509">mRNA transport</keyword>
<dbReference type="STRING" id="400727.A0A2T7NUJ7"/>
<evidence type="ECO:0000256" key="24">
    <source>
        <dbReference type="SAM" id="MobiDB-lite"/>
    </source>
</evidence>
<dbReference type="GO" id="GO:0005654">
    <property type="term" value="C:nucleoplasm"/>
    <property type="evidence" value="ECO:0007669"/>
    <property type="project" value="UniProtKB-SubCell"/>
</dbReference>
<reference evidence="27 28" key="1">
    <citation type="submission" date="2018-04" db="EMBL/GenBank/DDBJ databases">
        <title>The genome of golden apple snail Pomacea canaliculata provides insight into stress tolerance and invasive adaptation.</title>
        <authorList>
            <person name="Liu C."/>
            <person name="Liu B."/>
            <person name="Ren Y."/>
            <person name="Zhang Y."/>
            <person name="Wang H."/>
            <person name="Li S."/>
            <person name="Jiang F."/>
            <person name="Yin L."/>
            <person name="Zhang G."/>
            <person name="Qian W."/>
            <person name="Fan W."/>
        </authorList>
    </citation>
    <scope>NUCLEOTIDE SEQUENCE [LARGE SCALE GENOMIC DNA]</scope>
    <source>
        <strain evidence="27">SZHN2017</strain>
        <tissue evidence="27">Muscle</tissue>
    </source>
</reference>
<dbReference type="GO" id="GO:0005694">
    <property type="term" value="C:chromosome"/>
    <property type="evidence" value="ECO:0007669"/>
    <property type="project" value="UniProtKB-SubCell"/>
</dbReference>
<feature type="region of interest" description="Disordered" evidence="24">
    <location>
        <begin position="779"/>
        <end position="818"/>
    </location>
</feature>
<feature type="region of interest" description="Disordered" evidence="24">
    <location>
        <begin position="698"/>
        <end position="748"/>
    </location>
</feature>
<feature type="compositionally biased region" description="Basic and acidic residues" evidence="24">
    <location>
        <begin position="570"/>
        <end position="582"/>
    </location>
</feature>
<protein>
    <recommendedName>
        <fullName evidence="23">Germinal-center associated nuclear protein</fullName>
        <ecNumber evidence="5">2.3.1.48</ecNumber>
    </recommendedName>
</protein>
<dbReference type="OrthoDB" id="21502at2759"/>
<keyword evidence="11" id="KW-0808">Transferase</keyword>
<proteinExistence type="inferred from homology"/>
<dbReference type="EC" id="2.3.1.48" evidence="5"/>
<feature type="compositionally biased region" description="Low complexity" evidence="24">
    <location>
        <begin position="486"/>
        <end position="495"/>
    </location>
</feature>
<feature type="compositionally biased region" description="Polar residues" evidence="24">
    <location>
        <begin position="552"/>
        <end position="561"/>
    </location>
</feature>
<dbReference type="GO" id="GO:0003676">
    <property type="term" value="F:nucleic acid binding"/>
    <property type="evidence" value="ECO:0007669"/>
    <property type="project" value="InterPro"/>
</dbReference>
<keyword evidence="14" id="KW-0653">Protein transport</keyword>
<evidence type="ECO:0000256" key="7">
    <source>
        <dbReference type="ARBA" id="ARBA00022454"/>
    </source>
</evidence>
<keyword evidence="15" id="KW-0007">Acetylation</keyword>
<evidence type="ECO:0000313" key="27">
    <source>
        <dbReference type="EMBL" id="PVD24816.1"/>
    </source>
</evidence>
<accession>A0A2T7NUJ7</accession>
<evidence type="ECO:0000256" key="1">
    <source>
        <dbReference type="ARBA" id="ARBA00004286"/>
    </source>
</evidence>
<dbReference type="EMBL" id="PZQS01000009">
    <property type="protein sequence ID" value="PVD24816.1"/>
    <property type="molecule type" value="Genomic_DNA"/>
</dbReference>
<feature type="compositionally biased region" description="Polar residues" evidence="24">
    <location>
        <begin position="253"/>
        <end position="276"/>
    </location>
</feature>
<feature type="compositionally biased region" description="Low complexity" evidence="24">
    <location>
        <begin position="537"/>
        <end position="547"/>
    </location>
</feature>
<evidence type="ECO:0000256" key="11">
    <source>
        <dbReference type="ARBA" id="ARBA00022679"/>
    </source>
</evidence>
<feature type="compositionally biased region" description="Polar residues" evidence="24">
    <location>
        <begin position="585"/>
        <end position="608"/>
    </location>
</feature>
<dbReference type="InterPro" id="IPR035979">
    <property type="entry name" value="RBD_domain_sf"/>
</dbReference>
<comment type="function">
    <text evidence="22">As a component of the TREX-2 complex, involved in the export of mRNAs to the cytoplasm through the nuclear pores. Through the acetylation of histones, affects the assembly of nucleosomes at immunoglobulin variable region genes and promotes the recruitment and positioning of transcription complex to favor DNA cytosine deaminase AICDA/AID targeting, hence promoting somatic hypermutations.</text>
</comment>
<evidence type="ECO:0000256" key="17">
    <source>
        <dbReference type="ARBA" id="ARBA00023054"/>
    </source>
</evidence>
<evidence type="ECO:0000256" key="12">
    <source>
        <dbReference type="ARBA" id="ARBA00022816"/>
    </source>
</evidence>
<keyword evidence="18" id="KW-0906">Nuclear pore complex</keyword>
<evidence type="ECO:0000256" key="22">
    <source>
        <dbReference type="ARBA" id="ARBA00055631"/>
    </source>
</evidence>
<dbReference type="GO" id="GO:0005643">
    <property type="term" value="C:nuclear pore"/>
    <property type="evidence" value="ECO:0007669"/>
    <property type="project" value="UniProtKB-SubCell"/>
</dbReference>
<evidence type="ECO:0000256" key="21">
    <source>
        <dbReference type="ARBA" id="ARBA00038443"/>
    </source>
</evidence>
<dbReference type="GO" id="GO:0015031">
    <property type="term" value="P:protein transport"/>
    <property type="evidence" value="ECO:0007669"/>
    <property type="project" value="UniProtKB-KW"/>
</dbReference>
<evidence type="ECO:0000259" key="25">
    <source>
        <dbReference type="Pfam" id="PF03399"/>
    </source>
</evidence>
<dbReference type="Gene3D" id="3.30.70.330">
    <property type="match status" value="1"/>
</dbReference>
<evidence type="ECO:0000259" key="26">
    <source>
        <dbReference type="Pfam" id="PF16769"/>
    </source>
</evidence>
<dbReference type="GO" id="GO:0006406">
    <property type="term" value="P:mRNA export from nucleus"/>
    <property type="evidence" value="ECO:0007669"/>
    <property type="project" value="TreeGrafter"/>
</dbReference>
<dbReference type="Pfam" id="PF16769">
    <property type="entry name" value="MCM3AP_GANP"/>
    <property type="match status" value="1"/>
</dbReference>
<keyword evidence="16" id="KW-0811">Translocation</keyword>
<evidence type="ECO:0000256" key="9">
    <source>
        <dbReference type="ARBA" id="ARBA00022490"/>
    </source>
</evidence>
<comment type="caution">
    <text evidence="27">The sequence shown here is derived from an EMBL/GenBank/DDBJ whole genome shotgun (WGS) entry which is preliminary data.</text>
</comment>
<dbReference type="PANTHER" id="PTHR12436:SF3">
    <property type="entry name" value="GERMINAL-CENTER ASSOCIATED NUCLEAR PROTEIN"/>
    <property type="match status" value="1"/>
</dbReference>
<dbReference type="GO" id="GO:0070390">
    <property type="term" value="C:transcription export complex 2"/>
    <property type="evidence" value="ECO:0007669"/>
    <property type="project" value="TreeGrafter"/>
</dbReference>
<gene>
    <name evidence="27" type="ORF">C0Q70_15302</name>
</gene>
<evidence type="ECO:0000256" key="23">
    <source>
        <dbReference type="ARBA" id="ARBA00069544"/>
    </source>
</evidence>
<evidence type="ECO:0000256" key="14">
    <source>
        <dbReference type="ARBA" id="ARBA00022927"/>
    </source>
</evidence>
<dbReference type="Proteomes" id="UP000245119">
    <property type="component" value="Linkage Group LG9"/>
</dbReference>
<keyword evidence="10" id="KW-0597">Phosphoprotein</keyword>
<keyword evidence="9" id="KW-0963">Cytoplasm</keyword>
<keyword evidence="8" id="KW-0488">Methylation</keyword>
<dbReference type="Gene3D" id="1.25.40.990">
    <property type="match status" value="1"/>
</dbReference>
<dbReference type="SUPFAM" id="SSF54928">
    <property type="entry name" value="RNA-binding domain, RBD"/>
    <property type="match status" value="1"/>
</dbReference>
<name>A0A2T7NUJ7_POMCA</name>
<dbReference type="Pfam" id="PF03399">
    <property type="entry name" value="SAC3_GANP"/>
    <property type="match status" value="1"/>
</dbReference>
<dbReference type="FunFam" id="1.25.40.990:FF:000003">
    <property type="entry name" value="germinal-center associated nuclear protein isoform X2"/>
    <property type="match status" value="1"/>
</dbReference>
<evidence type="ECO:0000256" key="10">
    <source>
        <dbReference type="ARBA" id="ARBA00022553"/>
    </source>
</evidence>
<evidence type="ECO:0000256" key="16">
    <source>
        <dbReference type="ARBA" id="ARBA00023010"/>
    </source>
</evidence>
<feature type="domain" description="Germinal-centre associated nuclear protein MCM3AP" evidence="26">
    <location>
        <begin position="1564"/>
        <end position="2130"/>
    </location>
</feature>
<evidence type="ECO:0000256" key="8">
    <source>
        <dbReference type="ARBA" id="ARBA00022481"/>
    </source>
</evidence>
<feature type="region of interest" description="Disordered" evidence="24">
    <location>
        <begin position="1"/>
        <end position="24"/>
    </location>
</feature>
<evidence type="ECO:0000256" key="19">
    <source>
        <dbReference type="ARBA" id="ARBA00023242"/>
    </source>
</evidence>
<sequence length="2228" mass="243199">MEGSNGSGFGQQSPSAFSSSQGFSLNTSNTANNTVYSDLLRSSGQSVFGSPAVPSFSSVPGSATSGPLGEVGVARNVSSERNLGSMQTGMSVFRTSDSQMISSYSQNTFPVPFSAGESSPLMSENLYQSTGPLGVTGFASGSTNTMFGFGQSVGGVGLGSGFGSNTNTGLSNTGFNFGPSGTGFGSGVSSGGSEFKTTPTGFGSETNIGGSGFGFGGTGFRGTDNGAASSGLRLGSNSMEVTTGSGGRMFDQGASQSLSKGFGPGSSSNVFSVQSGGPESAFGTNSLTSITGQGSGSASLSGSGGFSSNPSFGGSRSVGFGGFSFNTSEKLDFSTPTTTAIPVVTTGFTSRNSLPDFGAKSSSSIFGGAIGNVNKSEVSVFGGAKSSLGSESAVLNKWNTASNTDKGSFPGSKLHEGHSSMQGFRATTGTLQTNSDKESLEQKPPFGMALYRHTDKDDSHDAAKERQFEVKPSFKTEITIFGGKFPSSSSNASPSIFGGKRESESTSALKGKTEPKVYIQLKFSEDDKELITDIAAPGSAASHSSGPEFSRLSGTTESTVQAAALSGHKRTADQDDGTETKRGRSSQPETRDIQQAGSSTGLQSSDSGTPEKRNIRRSSSLLENVKNKTSIVCKRVPAKYNKHSFLQSHFSKFGKITKIHLTPNKMAATIDFTSHEDAANAKAHGAVISPHEPPLSIFWRSSSSDKSTVSQQESKLRHGTHKVSSKPSSSSTRAGLPEDSRQTLLQKRSMTLSKSVAEELAIMGGTAGSVDDVDYQVLSRPREKKHSVQAAEGSSAGGPSRYSPPPQPALSPSKATSVPVKQAKLESVYNIEAALSSLRRASATTTAEKISILDTRDKLLRQARTKKQSSSIHSQAFVGTCPDMCPEKERLYREDGRLLSIYEIIPGSSILTGSTSQVDHSKAVKEYSRSSADQEEPLPHELRPLPVLVRTMTYLLKEIAKTGEDGKWAEWYDFLWNRTRGIRKDITQQQLCTIEVAGLIEKCARFHIYCSERLCEEDMMVFDPKINNENLTKCLQTLREIYADLENKHNVFCSSEPEFRAYMVLMKLNEGDTLRQIQQLRPSVRNSPEIEFAVKAYSALNSNNYVRFFRLVKSASFLNACILHRYFNQVRARALQIILTAHSIGPRQRVPFPVSELKRLLAFENEEQTREFCANYGLTTDGSDMMMLDRVAYVEPESSIPAWRAKELVESKLHVSVGEVINGEQLPSVLHMPPPHSSFNSQGQFIGSLEDILEVQTQNKIAASQQQLEPYLPPKVSQTPSSEAVAENRVVISNEAVKGVARDLFWEVIDQMAHEVSRSFCEARHYLLSFDVSLTDDILKEVLREMSREVCDGVLQAEHSQQQQRAAAEDRDRREQAVDEIANSLITSTVQEEMALIADTHLREARERDRIERENRCVDVTMTELLTEVTDELTSEVVNTIYSVDVVQRLQLLSDLQKAMELKTMARFLSLWRRRQKHSMLEFPSAPSMIPPDRMLQNLMPDRPDHISPFLPHKASFLVNRSPSVSCLSTPKSAAHTSLATSAAFIPFEEAFDFLCPAVAQRGLQGEHIYWKLLLLLPEKVALRWEREGDPHKEWLKDVSRTLSQWLCAKFSYGGGQQDLEKGILSLYRVPLPTSDDKNMPPQSVSVCVRTTLPDPGDDSTQTAACDLKSLAKGSSAIMFLLPHQDTTDDTVWKASGQQLDKVLKAKPKVPAVPLLLLMPCTTDTSVGITTAAAEVVLARLGLGNLMQQGLVSQVAVAALPVKPGHPVSEAVTLPVLHSQLMEAVQWMAAQAPEPPCLQSCSLGQLVEDLLAEHFFTPVLQDLHIRRLHGKLHQSPNTLISLYNSVLDHMALAVTSPSLQAISWPAPEFVSDRTPCEGLPYNNWNSRSHLADIYQLITNLRLPWFHYEDRSATDWIHVCRDVWTFVSGICSSTSPSAPLTASLTNTEDYCTPTYVSAPWTDIVMACVNFRLETLCWKQEDDTSSSDVRVFYEEQEMTEFEPPGTWVQALLDTETTDVSAFSDSDEEVMSDDDANTSFNNNCLIEDRADDDREQVKEDRWILHDNLQVECGHHTDLSEVFDLSHRLASQMEEEKRRSHQFEEFLKNTLTGPADMSTRWSRHLTPAYSTSTRLHCRSPQVNAWSPASSNSRHLAINTSHIFARDTVQTPSAAALGLVSSTVQAGEAAVLQDELTSSLPLEQSIESLRESIASQRQASELYEKRLQMILDT</sequence>